<dbReference type="GO" id="GO:0000781">
    <property type="term" value="C:chromosome, telomeric region"/>
    <property type="evidence" value="ECO:0007669"/>
    <property type="project" value="UniProtKB-SubCell"/>
</dbReference>
<evidence type="ECO:0000256" key="2">
    <source>
        <dbReference type="ARBA" id="ARBA00004123"/>
    </source>
</evidence>
<dbReference type="Gene3D" id="1.10.10.10">
    <property type="entry name" value="Winged helix-like DNA-binding domain superfamily/Winged helix DNA-binding domain"/>
    <property type="match status" value="1"/>
</dbReference>
<comment type="caution">
    <text evidence="20">The sequence shown here is derived from an EMBL/GenBank/DDBJ whole genome shotgun (WGS) entry which is preliminary data.</text>
</comment>
<comment type="similarity">
    <text evidence="4 17">Belongs to the NSE1 family.</text>
</comment>
<sequence>MAAVEADEEEATAGPCPKDMELAVSIINKVIKGLNMEIRCAQDEITPAKYYLLVNTVDSHISRTFSKFSAAELEFFKTVLSEIVTSEDGCISSTACLNLNSSLPGNMTKSDTEALLEKFCKYQWLYQKDGKVHLTILSIVELEPLILSAYEDYVNICRLCKRIVMQGYRCDRCLALLHLHCVHLYTKGVDRIHSCPVCSADQPEMLAAVKNIPFHSGDDNRIPSASSRENKTGKGSARK</sequence>
<keyword evidence="21" id="KW-1185">Reference proteome</keyword>
<dbReference type="Gene3D" id="3.90.1150.220">
    <property type="match status" value="1"/>
</dbReference>
<keyword evidence="9 17" id="KW-0227">DNA damage</keyword>
<dbReference type="AlphaFoldDB" id="A0A2J7PSC9"/>
<dbReference type="InterPro" id="IPR013083">
    <property type="entry name" value="Znf_RING/FYVE/PHD"/>
</dbReference>
<keyword evidence="13" id="KW-0158">Chromosome</keyword>
<dbReference type="InterPro" id="IPR011011">
    <property type="entry name" value="Znf_FYVE_PHD"/>
</dbReference>
<keyword evidence="8 17" id="KW-0479">Metal-binding</keyword>
<dbReference type="InterPro" id="IPR014857">
    <property type="entry name" value="Nse1_RING_C4HC3-type"/>
</dbReference>
<feature type="region of interest" description="Disordered" evidence="18">
    <location>
        <begin position="217"/>
        <end position="239"/>
    </location>
</feature>
<protein>
    <recommendedName>
        <fullName evidence="6 17">Non-structural maintenance of chromosomes element 1 homolog</fullName>
        <ecNumber evidence="5 17">2.3.2.27</ecNumber>
    </recommendedName>
</protein>
<dbReference type="EMBL" id="NEVH01021933">
    <property type="protein sequence ID" value="PNF19242.1"/>
    <property type="molecule type" value="Genomic_DNA"/>
</dbReference>
<evidence type="ECO:0000256" key="1">
    <source>
        <dbReference type="ARBA" id="ARBA00000900"/>
    </source>
</evidence>
<evidence type="ECO:0000256" key="6">
    <source>
        <dbReference type="ARBA" id="ARBA00019422"/>
    </source>
</evidence>
<gene>
    <name evidence="20" type="ORF">B7P43_G08207</name>
</gene>
<keyword evidence="15 17" id="KW-0234">DNA repair</keyword>
<dbReference type="SUPFAM" id="SSF57903">
    <property type="entry name" value="FYVE/PHD zinc finger"/>
    <property type="match status" value="1"/>
</dbReference>
<evidence type="ECO:0000256" key="15">
    <source>
        <dbReference type="ARBA" id="ARBA00023204"/>
    </source>
</evidence>
<evidence type="ECO:0000256" key="3">
    <source>
        <dbReference type="ARBA" id="ARBA00004574"/>
    </source>
</evidence>
<dbReference type="Pfam" id="PF08746">
    <property type="entry name" value="zf-RING-like"/>
    <property type="match status" value="1"/>
</dbReference>
<name>A0A2J7PSC9_9NEOP</name>
<evidence type="ECO:0000256" key="16">
    <source>
        <dbReference type="ARBA" id="ARBA00023242"/>
    </source>
</evidence>
<evidence type="ECO:0000256" key="18">
    <source>
        <dbReference type="SAM" id="MobiDB-lite"/>
    </source>
</evidence>
<evidence type="ECO:0000256" key="9">
    <source>
        <dbReference type="ARBA" id="ARBA00022763"/>
    </source>
</evidence>
<accession>A0A2J7PSC9</accession>
<dbReference type="InterPro" id="IPR011513">
    <property type="entry name" value="Nse1"/>
</dbReference>
<dbReference type="Gene3D" id="3.30.40.10">
    <property type="entry name" value="Zinc/RING finger domain, C3HC4 (zinc finger)"/>
    <property type="match status" value="1"/>
</dbReference>
<organism evidence="20 21">
    <name type="scientific">Cryptotermes secundus</name>
    <dbReference type="NCBI Taxonomy" id="105785"/>
    <lineage>
        <taxon>Eukaryota</taxon>
        <taxon>Metazoa</taxon>
        <taxon>Ecdysozoa</taxon>
        <taxon>Arthropoda</taxon>
        <taxon>Hexapoda</taxon>
        <taxon>Insecta</taxon>
        <taxon>Pterygota</taxon>
        <taxon>Neoptera</taxon>
        <taxon>Polyneoptera</taxon>
        <taxon>Dictyoptera</taxon>
        <taxon>Blattodea</taxon>
        <taxon>Blattoidea</taxon>
        <taxon>Termitoidae</taxon>
        <taxon>Kalotermitidae</taxon>
        <taxon>Cryptotermitinae</taxon>
        <taxon>Cryptotermes</taxon>
    </lineage>
</organism>
<keyword evidence="11 17" id="KW-0833">Ubl conjugation pathway</keyword>
<keyword evidence="10 17" id="KW-0863">Zinc-finger</keyword>
<dbReference type="PANTHER" id="PTHR20973:SF0">
    <property type="entry name" value="NON-STRUCTURAL MAINTENANCE OF CHROMOSOMES ELEMENT 1 HOMOLOG"/>
    <property type="match status" value="1"/>
</dbReference>
<keyword evidence="7 17" id="KW-0808">Transferase</keyword>
<evidence type="ECO:0000256" key="13">
    <source>
        <dbReference type="ARBA" id="ARBA00022895"/>
    </source>
</evidence>
<comment type="subcellular location">
    <subcellularLocation>
        <location evidence="3">Chromosome</location>
        <location evidence="3">Telomere</location>
    </subcellularLocation>
    <subcellularLocation>
        <location evidence="2 17">Nucleus</location>
    </subcellularLocation>
</comment>
<dbReference type="GO" id="GO:0030915">
    <property type="term" value="C:Smc5-Smc6 complex"/>
    <property type="evidence" value="ECO:0007669"/>
    <property type="project" value="UniProtKB-UniRule"/>
</dbReference>
<evidence type="ECO:0000256" key="12">
    <source>
        <dbReference type="ARBA" id="ARBA00022833"/>
    </source>
</evidence>
<dbReference type="Proteomes" id="UP000235965">
    <property type="component" value="Unassembled WGS sequence"/>
</dbReference>
<evidence type="ECO:0000256" key="5">
    <source>
        <dbReference type="ARBA" id="ARBA00012483"/>
    </source>
</evidence>
<reference evidence="20 21" key="1">
    <citation type="submission" date="2017-12" db="EMBL/GenBank/DDBJ databases">
        <title>Hemimetabolous genomes reveal molecular basis of termite eusociality.</title>
        <authorList>
            <person name="Harrison M.C."/>
            <person name="Jongepier E."/>
            <person name="Robertson H.M."/>
            <person name="Arning N."/>
            <person name="Bitard-Feildel T."/>
            <person name="Chao H."/>
            <person name="Childers C.P."/>
            <person name="Dinh H."/>
            <person name="Doddapaneni H."/>
            <person name="Dugan S."/>
            <person name="Gowin J."/>
            <person name="Greiner C."/>
            <person name="Han Y."/>
            <person name="Hu H."/>
            <person name="Hughes D.S.T."/>
            <person name="Huylmans A.-K."/>
            <person name="Kemena C."/>
            <person name="Kremer L.P.M."/>
            <person name="Lee S.L."/>
            <person name="Lopez-Ezquerra A."/>
            <person name="Mallet L."/>
            <person name="Monroy-Kuhn J.M."/>
            <person name="Moser A."/>
            <person name="Murali S.C."/>
            <person name="Muzny D.M."/>
            <person name="Otani S."/>
            <person name="Piulachs M.-D."/>
            <person name="Poelchau M."/>
            <person name="Qu J."/>
            <person name="Schaub F."/>
            <person name="Wada-Katsumata A."/>
            <person name="Worley K.C."/>
            <person name="Xie Q."/>
            <person name="Ylla G."/>
            <person name="Poulsen M."/>
            <person name="Gibbs R.A."/>
            <person name="Schal C."/>
            <person name="Richards S."/>
            <person name="Belles X."/>
            <person name="Korb J."/>
            <person name="Bornberg-Bauer E."/>
        </authorList>
    </citation>
    <scope>NUCLEOTIDE SEQUENCE [LARGE SCALE GENOMIC DNA]</scope>
    <source>
        <tissue evidence="20">Whole body</tissue>
    </source>
</reference>
<dbReference type="PANTHER" id="PTHR20973">
    <property type="entry name" value="NON-SMC ELEMENT 1-RELATED"/>
    <property type="match status" value="1"/>
</dbReference>
<evidence type="ECO:0000256" key="11">
    <source>
        <dbReference type="ARBA" id="ARBA00022786"/>
    </source>
</evidence>
<evidence type="ECO:0000313" key="21">
    <source>
        <dbReference type="Proteomes" id="UP000235965"/>
    </source>
</evidence>
<dbReference type="GO" id="GO:0000724">
    <property type="term" value="P:double-strand break repair via homologous recombination"/>
    <property type="evidence" value="ECO:0007669"/>
    <property type="project" value="TreeGrafter"/>
</dbReference>
<keyword evidence="12 17" id="KW-0862">Zinc</keyword>
<evidence type="ECO:0000256" key="10">
    <source>
        <dbReference type="ARBA" id="ARBA00022771"/>
    </source>
</evidence>
<keyword evidence="16 17" id="KW-0539">Nucleus</keyword>
<feature type="domain" description="Non-structural maintenance of chromosomes element 1 RING C4HC3-type" evidence="19">
    <location>
        <begin position="157"/>
        <end position="198"/>
    </location>
</feature>
<dbReference type="GO" id="GO:0061630">
    <property type="term" value="F:ubiquitin protein ligase activity"/>
    <property type="evidence" value="ECO:0007669"/>
    <property type="project" value="UniProtKB-EC"/>
</dbReference>
<dbReference type="EC" id="2.3.2.27" evidence="5 17"/>
<keyword evidence="14 17" id="KW-0233">DNA recombination</keyword>
<evidence type="ECO:0000256" key="14">
    <source>
        <dbReference type="ARBA" id="ARBA00023172"/>
    </source>
</evidence>
<evidence type="ECO:0000256" key="7">
    <source>
        <dbReference type="ARBA" id="ARBA00022679"/>
    </source>
</evidence>
<dbReference type="InterPro" id="IPR036388">
    <property type="entry name" value="WH-like_DNA-bd_sf"/>
</dbReference>
<dbReference type="GO" id="GO:0008270">
    <property type="term" value="F:zinc ion binding"/>
    <property type="evidence" value="ECO:0007669"/>
    <property type="project" value="UniProtKB-KW"/>
</dbReference>
<evidence type="ECO:0000259" key="19">
    <source>
        <dbReference type="Pfam" id="PF08746"/>
    </source>
</evidence>
<proteinExistence type="inferred from homology"/>
<dbReference type="OrthoDB" id="8190280at2759"/>
<dbReference type="Pfam" id="PF07574">
    <property type="entry name" value="SMC_Nse1"/>
    <property type="match status" value="1"/>
</dbReference>
<evidence type="ECO:0000256" key="17">
    <source>
        <dbReference type="RuleBase" id="RU368018"/>
    </source>
</evidence>
<dbReference type="FunFam" id="1.10.10.10:FF:000270">
    <property type="entry name" value="Non-structural maintenance of chromosomes element 1 homolog"/>
    <property type="match status" value="1"/>
</dbReference>
<keyword evidence="13" id="KW-0779">Telomere</keyword>
<evidence type="ECO:0000256" key="8">
    <source>
        <dbReference type="ARBA" id="ARBA00022723"/>
    </source>
</evidence>
<dbReference type="GO" id="GO:0005634">
    <property type="term" value="C:nucleus"/>
    <property type="evidence" value="ECO:0007669"/>
    <property type="project" value="UniProtKB-SubCell"/>
</dbReference>
<dbReference type="EMBL" id="NEVH01021933">
    <property type="protein sequence ID" value="PNF19243.1"/>
    <property type="molecule type" value="Genomic_DNA"/>
</dbReference>
<comment type="catalytic activity">
    <reaction evidence="1 17">
        <text>S-ubiquitinyl-[E2 ubiquitin-conjugating enzyme]-L-cysteine + [acceptor protein]-L-lysine = [E2 ubiquitin-conjugating enzyme]-L-cysteine + N(6)-ubiquitinyl-[acceptor protein]-L-lysine.</text>
        <dbReference type="EC" id="2.3.2.27"/>
    </reaction>
</comment>
<evidence type="ECO:0000313" key="20">
    <source>
        <dbReference type="EMBL" id="PNF19243.1"/>
    </source>
</evidence>
<comment type="subunit">
    <text evidence="17">Component of the Smc5-Smc6 complex.</text>
</comment>
<evidence type="ECO:0000256" key="4">
    <source>
        <dbReference type="ARBA" id="ARBA00010258"/>
    </source>
</evidence>